<sequence>MNGLVVSLDKELKTVRRVWVVAEIGQALEMEIPVTYKGEIASCYFACDIEFPRVEECEATDKKDKRRILKHIQDTVGTRKFNEDVSKSIFHGVRVVHIGHRMQQFVHNHVVDVRGNNVTHVVNGGIGKRIAEARNICEHKVSNSSPSDPHGYALSIQNCFDMLQFHRIVAGLFDIGVPVTIHEMASPAFRFFLDVEAN</sequence>
<keyword evidence="2" id="KW-1185">Reference proteome</keyword>
<evidence type="ECO:0000313" key="2">
    <source>
        <dbReference type="Proteomes" id="UP001189429"/>
    </source>
</evidence>
<proteinExistence type="predicted"/>
<dbReference type="Proteomes" id="UP001189429">
    <property type="component" value="Unassembled WGS sequence"/>
</dbReference>
<comment type="caution">
    <text evidence="1">The sequence shown here is derived from an EMBL/GenBank/DDBJ whole genome shotgun (WGS) entry which is preliminary data.</text>
</comment>
<organism evidence="1 2">
    <name type="scientific">Prorocentrum cordatum</name>
    <dbReference type="NCBI Taxonomy" id="2364126"/>
    <lineage>
        <taxon>Eukaryota</taxon>
        <taxon>Sar</taxon>
        <taxon>Alveolata</taxon>
        <taxon>Dinophyceae</taxon>
        <taxon>Prorocentrales</taxon>
        <taxon>Prorocentraceae</taxon>
        <taxon>Prorocentrum</taxon>
    </lineage>
</organism>
<name>A0ABN9TFB7_9DINO</name>
<protein>
    <submittedName>
        <fullName evidence="1">Uncharacterized protein</fullName>
    </submittedName>
</protein>
<reference evidence="1" key="1">
    <citation type="submission" date="2023-10" db="EMBL/GenBank/DDBJ databases">
        <authorList>
            <person name="Chen Y."/>
            <person name="Shah S."/>
            <person name="Dougan E. K."/>
            <person name="Thang M."/>
            <person name="Chan C."/>
        </authorList>
    </citation>
    <scope>NUCLEOTIDE SEQUENCE [LARGE SCALE GENOMIC DNA]</scope>
</reference>
<dbReference type="EMBL" id="CAUYUJ010014669">
    <property type="protein sequence ID" value="CAK0844494.1"/>
    <property type="molecule type" value="Genomic_DNA"/>
</dbReference>
<gene>
    <name evidence="1" type="ORF">PCOR1329_LOCUS38571</name>
</gene>
<evidence type="ECO:0000313" key="1">
    <source>
        <dbReference type="EMBL" id="CAK0844494.1"/>
    </source>
</evidence>
<accession>A0ABN9TFB7</accession>